<evidence type="ECO:0000313" key="2">
    <source>
        <dbReference type="EMBL" id="KAF9886488.1"/>
    </source>
</evidence>
<dbReference type="AlphaFoldDB" id="A0AAD4CIQ5"/>
<dbReference type="PANTHER" id="PTHR38123">
    <property type="entry name" value="CELL WALL SERINE-THREONINE-RICH GALACTOMANNOPROTEIN MP1 (AFU_ORTHOLOGUE AFUA_4G03240)"/>
    <property type="match status" value="1"/>
</dbReference>
<dbReference type="InterPro" id="IPR021054">
    <property type="entry name" value="Cell_wall_mannoprotein_1"/>
</dbReference>
<gene>
    <name evidence="2" type="ORF">FE257_011395</name>
</gene>
<feature type="signal peptide" evidence="1">
    <location>
        <begin position="1"/>
        <end position="25"/>
    </location>
</feature>
<keyword evidence="1" id="KW-0732">Signal</keyword>
<protein>
    <submittedName>
        <fullName evidence="2">Uncharacterized protein</fullName>
    </submittedName>
</protein>
<dbReference type="Proteomes" id="UP001194746">
    <property type="component" value="Unassembled WGS sequence"/>
</dbReference>
<keyword evidence="3" id="KW-1185">Reference proteome</keyword>
<organism evidence="2 3">
    <name type="scientific">Aspergillus nanangensis</name>
    <dbReference type="NCBI Taxonomy" id="2582783"/>
    <lineage>
        <taxon>Eukaryota</taxon>
        <taxon>Fungi</taxon>
        <taxon>Dikarya</taxon>
        <taxon>Ascomycota</taxon>
        <taxon>Pezizomycotina</taxon>
        <taxon>Eurotiomycetes</taxon>
        <taxon>Eurotiomycetidae</taxon>
        <taxon>Eurotiales</taxon>
        <taxon>Aspergillaceae</taxon>
        <taxon>Aspergillus</taxon>
        <taxon>Aspergillus subgen. Circumdati</taxon>
    </lineage>
</organism>
<dbReference type="GO" id="GO:0005576">
    <property type="term" value="C:extracellular region"/>
    <property type="evidence" value="ECO:0007669"/>
    <property type="project" value="TreeGrafter"/>
</dbReference>
<feature type="chain" id="PRO_5042101444" evidence="1">
    <location>
        <begin position="26"/>
        <end position="186"/>
    </location>
</feature>
<name>A0AAD4CIQ5_ASPNN</name>
<proteinExistence type="predicted"/>
<comment type="caution">
    <text evidence="2">The sequence shown here is derived from an EMBL/GenBank/DDBJ whole genome shotgun (WGS) entry which is preliminary data.</text>
</comment>
<evidence type="ECO:0000256" key="1">
    <source>
        <dbReference type="SAM" id="SignalP"/>
    </source>
</evidence>
<accession>A0AAD4CIQ5</accession>
<evidence type="ECO:0000313" key="3">
    <source>
        <dbReference type="Proteomes" id="UP001194746"/>
    </source>
</evidence>
<dbReference type="PANTHER" id="PTHR38123:SF1">
    <property type="entry name" value="HYDROPHOBIC SURFACE BINDING PROTEIN"/>
    <property type="match status" value="1"/>
</dbReference>
<dbReference type="Pfam" id="PF12296">
    <property type="entry name" value="HsbA"/>
    <property type="match status" value="1"/>
</dbReference>
<sequence length="186" mass="20668">MFVEKSITFFTILLFIFRFFAPGHALPTLGTSKSLEDVLTNINAVADSYVIFHGSIQKYHGGPESLSTLQLQESIVEDHLTDSIDAAAGCPPLDDTGSKQIMTALGKPYPTFMSELLGNITEKKPIFERNSAKPAVLEWLRRLRRLSNELPDALERITVDSDSKEIEKGVEWSNTLFGMALDAYKA</sequence>
<reference evidence="2" key="1">
    <citation type="journal article" date="2019" name="Beilstein J. Org. Chem.">
        <title>Nanangenines: drimane sesquiterpenoids as the dominant metabolite cohort of a novel Australian fungus, Aspergillus nanangensis.</title>
        <authorList>
            <person name="Lacey H.J."/>
            <person name="Gilchrist C.L.M."/>
            <person name="Crombie A."/>
            <person name="Kalaitzis J.A."/>
            <person name="Vuong D."/>
            <person name="Rutledge P.J."/>
            <person name="Turner P."/>
            <person name="Pitt J.I."/>
            <person name="Lacey E."/>
            <person name="Chooi Y.H."/>
            <person name="Piggott A.M."/>
        </authorList>
    </citation>
    <scope>NUCLEOTIDE SEQUENCE</scope>
    <source>
        <strain evidence="2">MST-FP2251</strain>
    </source>
</reference>
<dbReference type="EMBL" id="VCAU01000076">
    <property type="protein sequence ID" value="KAF9886488.1"/>
    <property type="molecule type" value="Genomic_DNA"/>
</dbReference>
<reference evidence="2" key="2">
    <citation type="submission" date="2020-02" db="EMBL/GenBank/DDBJ databases">
        <authorList>
            <person name="Gilchrist C.L.M."/>
            <person name="Chooi Y.-H."/>
        </authorList>
    </citation>
    <scope>NUCLEOTIDE SEQUENCE</scope>
    <source>
        <strain evidence="2">MST-FP2251</strain>
    </source>
</reference>